<evidence type="ECO:0000313" key="1">
    <source>
        <dbReference type="EMBL" id="GAA3169114.1"/>
    </source>
</evidence>
<name>A0ABP6P605_9ACTN</name>
<organism evidence="1 2">
    <name type="scientific">Blastococcus jejuensis</name>
    <dbReference type="NCBI Taxonomy" id="351224"/>
    <lineage>
        <taxon>Bacteria</taxon>
        <taxon>Bacillati</taxon>
        <taxon>Actinomycetota</taxon>
        <taxon>Actinomycetes</taxon>
        <taxon>Geodermatophilales</taxon>
        <taxon>Geodermatophilaceae</taxon>
        <taxon>Blastococcus</taxon>
    </lineage>
</organism>
<dbReference type="Proteomes" id="UP001499924">
    <property type="component" value="Unassembled WGS sequence"/>
</dbReference>
<protein>
    <submittedName>
        <fullName evidence="1">Uncharacterized protein</fullName>
    </submittedName>
</protein>
<proteinExistence type="predicted"/>
<gene>
    <name evidence="1" type="ORF">GCM10010531_22700</name>
</gene>
<evidence type="ECO:0000313" key="2">
    <source>
        <dbReference type="Proteomes" id="UP001499924"/>
    </source>
</evidence>
<reference evidence="2" key="1">
    <citation type="journal article" date="2019" name="Int. J. Syst. Evol. Microbiol.">
        <title>The Global Catalogue of Microorganisms (GCM) 10K type strain sequencing project: providing services to taxonomists for standard genome sequencing and annotation.</title>
        <authorList>
            <consortium name="The Broad Institute Genomics Platform"/>
            <consortium name="The Broad Institute Genome Sequencing Center for Infectious Disease"/>
            <person name="Wu L."/>
            <person name="Ma J."/>
        </authorList>
    </citation>
    <scope>NUCLEOTIDE SEQUENCE [LARGE SCALE GENOMIC DNA]</scope>
    <source>
        <strain evidence="2">JCM 15614</strain>
    </source>
</reference>
<keyword evidence="2" id="KW-1185">Reference proteome</keyword>
<accession>A0ABP6P605</accession>
<sequence>MPSSLPAPRATVGVMDAGTRQWLYDPATTTQLVLARRPPVRSVVRCVVSDVVWGDVVRLLRWADAGTRGAGTLEAGTWWRLAAACAELLRRLPGLCAEIGEPWSIGAGPAAEADGTGEQRVRMVAGRLTSQLRSPEPLPLHVLAGEVDALGAAAVSALAELSAWAMPES</sequence>
<dbReference type="EMBL" id="BAAAVV010000004">
    <property type="protein sequence ID" value="GAA3169114.1"/>
    <property type="molecule type" value="Genomic_DNA"/>
</dbReference>
<comment type="caution">
    <text evidence="1">The sequence shown here is derived from an EMBL/GenBank/DDBJ whole genome shotgun (WGS) entry which is preliminary data.</text>
</comment>